<dbReference type="SUPFAM" id="SSF54427">
    <property type="entry name" value="NTF2-like"/>
    <property type="match status" value="1"/>
</dbReference>
<dbReference type="GO" id="GO:0016853">
    <property type="term" value="F:isomerase activity"/>
    <property type="evidence" value="ECO:0007669"/>
    <property type="project" value="UniProtKB-KW"/>
</dbReference>
<feature type="domain" description="DUF4440" evidence="1">
    <location>
        <begin position="35"/>
        <end position="140"/>
    </location>
</feature>
<dbReference type="Proteomes" id="UP000184212">
    <property type="component" value="Unassembled WGS sequence"/>
</dbReference>
<dbReference type="Pfam" id="PF14534">
    <property type="entry name" value="DUF4440"/>
    <property type="match status" value="1"/>
</dbReference>
<sequence length="152" mass="17225">MKAVLCIVLIAGLCAACSRKEISAAELESIVKKNNTQLGHYFMTANADSLALFYGTNATLCPNGDDFVKGRDNIRQYWKEDMKTSKTLSMETETISIAGTPEVIYETGRTHFKILYNDSTFTTSVKYCNVWRQQPDGSYRLEVDIWNRDKTQ</sequence>
<accession>A0A1M5WZE0</accession>
<evidence type="ECO:0000259" key="1">
    <source>
        <dbReference type="Pfam" id="PF14534"/>
    </source>
</evidence>
<evidence type="ECO:0000313" key="3">
    <source>
        <dbReference type="Proteomes" id="UP000184212"/>
    </source>
</evidence>
<dbReference type="InterPro" id="IPR032710">
    <property type="entry name" value="NTF2-like_dom_sf"/>
</dbReference>
<dbReference type="EMBL" id="FQWQ01000005">
    <property type="protein sequence ID" value="SHH92891.1"/>
    <property type="molecule type" value="Genomic_DNA"/>
</dbReference>
<reference evidence="2 3" key="1">
    <citation type="submission" date="2016-11" db="EMBL/GenBank/DDBJ databases">
        <authorList>
            <person name="Jaros S."/>
            <person name="Januszkiewicz K."/>
            <person name="Wedrychowicz H."/>
        </authorList>
    </citation>
    <scope>NUCLEOTIDE SEQUENCE [LARGE SCALE GENOMIC DNA]</scope>
    <source>
        <strain evidence="2 3">DSM 24574</strain>
    </source>
</reference>
<gene>
    <name evidence="2" type="ORF">SAMN04488109_6172</name>
</gene>
<dbReference type="Gene3D" id="3.10.450.50">
    <property type="match status" value="1"/>
</dbReference>
<dbReference type="RefSeq" id="WP_073142275.1">
    <property type="nucleotide sequence ID" value="NZ_FQWQ01000005.1"/>
</dbReference>
<name>A0A1M5WZE0_9BACT</name>
<protein>
    <submittedName>
        <fullName evidence="2">Ketosteroid isomerase homolog</fullName>
    </submittedName>
</protein>
<organism evidence="2 3">
    <name type="scientific">Chryseolinea serpens</name>
    <dbReference type="NCBI Taxonomy" id="947013"/>
    <lineage>
        <taxon>Bacteria</taxon>
        <taxon>Pseudomonadati</taxon>
        <taxon>Bacteroidota</taxon>
        <taxon>Cytophagia</taxon>
        <taxon>Cytophagales</taxon>
        <taxon>Fulvivirgaceae</taxon>
        <taxon>Chryseolinea</taxon>
    </lineage>
</organism>
<keyword evidence="3" id="KW-1185">Reference proteome</keyword>
<evidence type="ECO:0000313" key="2">
    <source>
        <dbReference type="EMBL" id="SHH92891.1"/>
    </source>
</evidence>
<keyword evidence="2" id="KW-0413">Isomerase</keyword>
<proteinExistence type="predicted"/>
<dbReference type="STRING" id="947013.SAMN04488109_6172"/>
<dbReference type="AlphaFoldDB" id="A0A1M5WZE0"/>
<dbReference type="InterPro" id="IPR027843">
    <property type="entry name" value="DUF4440"/>
</dbReference>
<dbReference type="OrthoDB" id="9814425at2"/>